<gene>
    <name evidence="2" type="ORF">GCM10023169_22070</name>
</gene>
<feature type="domain" description="N-acetyltransferase" evidence="1">
    <location>
        <begin position="6"/>
        <end position="138"/>
    </location>
</feature>
<dbReference type="PANTHER" id="PTHR43233:SF1">
    <property type="entry name" value="FAMILY N-ACETYLTRANSFERASE, PUTATIVE (AFU_ORTHOLOGUE AFUA_6G03350)-RELATED"/>
    <property type="match status" value="1"/>
</dbReference>
<dbReference type="InterPro" id="IPR016181">
    <property type="entry name" value="Acyl_CoA_acyltransferase"/>
</dbReference>
<dbReference type="PANTHER" id="PTHR43233">
    <property type="entry name" value="FAMILY N-ACETYLTRANSFERASE, PUTATIVE (AFU_ORTHOLOGUE AFUA_6G03350)-RELATED"/>
    <property type="match status" value="1"/>
</dbReference>
<accession>A0ABP8L8K9</accession>
<dbReference type="SUPFAM" id="SSF55729">
    <property type="entry name" value="Acyl-CoA N-acyltransferases (Nat)"/>
    <property type="match status" value="1"/>
</dbReference>
<keyword evidence="3" id="KW-1185">Reference proteome</keyword>
<dbReference type="InterPro" id="IPR000182">
    <property type="entry name" value="GNAT_dom"/>
</dbReference>
<protein>
    <submittedName>
        <fullName evidence="2">GNAT family N-acetyltransferase</fullName>
    </submittedName>
</protein>
<name>A0ABP8L8K9_9MICO</name>
<organism evidence="2 3">
    <name type="scientific">Georgenia halophila</name>
    <dbReference type="NCBI Taxonomy" id="620889"/>
    <lineage>
        <taxon>Bacteria</taxon>
        <taxon>Bacillati</taxon>
        <taxon>Actinomycetota</taxon>
        <taxon>Actinomycetes</taxon>
        <taxon>Micrococcales</taxon>
        <taxon>Bogoriellaceae</taxon>
        <taxon>Georgenia</taxon>
    </lineage>
</organism>
<dbReference type="InterPro" id="IPR053144">
    <property type="entry name" value="Acetyltransferase_Butenolide"/>
</dbReference>
<proteinExistence type="predicted"/>
<dbReference type="CDD" id="cd04301">
    <property type="entry name" value="NAT_SF"/>
    <property type="match status" value="1"/>
</dbReference>
<evidence type="ECO:0000259" key="1">
    <source>
        <dbReference type="PROSITE" id="PS51186"/>
    </source>
</evidence>
<dbReference type="Pfam" id="PF00583">
    <property type="entry name" value="Acetyltransf_1"/>
    <property type="match status" value="1"/>
</dbReference>
<dbReference type="Gene3D" id="3.40.630.30">
    <property type="match status" value="1"/>
</dbReference>
<evidence type="ECO:0000313" key="2">
    <source>
        <dbReference type="EMBL" id="GAA4424931.1"/>
    </source>
</evidence>
<dbReference type="Proteomes" id="UP001500622">
    <property type="component" value="Unassembled WGS sequence"/>
</dbReference>
<reference evidence="3" key="1">
    <citation type="journal article" date="2019" name="Int. J. Syst. Evol. Microbiol.">
        <title>The Global Catalogue of Microorganisms (GCM) 10K type strain sequencing project: providing services to taxonomists for standard genome sequencing and annotation.</title>
        <authorList>
            <consortium name="The Broad Institute Genomics Platform"/>
            <consortium name="The Broad Institute Genome Sequencing Center for Infectious Disease"/>
            <person name="Wu L."/>
            <person name="Ma J."/>
        </authorList>
    </citation>
    <scope>NUCLEOTIDE SEQUENCE [LARGE SCALE GENOMIC DNA]</scope>
    <source>
        <strain evidence="3">JCM 17810</strain>
    </source>
</reference>
<dbReference type="RefSeq" id="WP_345216316.1">
    <property type="nucleotide sequence ID" value="NZ_BAABGN010000009.1"/>
</dbReference>
<sequence>MNDGYEVHTGLDRLDLDRVHRWLSTDAYWAMGRTADAVRRAAENSLNFGAYAADGRQVAYARVVTDEVAVAWICDVYVDRGHRGRGIGTRLAEEIVRHLAPLGLKRVMLATDDAHEVYARAGFVPVPNPERLMELAAPA</sequence>
<dbReference type="PROSITE" id="PS51186">
    <property type="entry name" value="GNAT"/>
    <property type="match status" value="1"/>
</dbReference>
<dbReference type="EMBL" id="BAABGN010000009">
    <property type="protein sequence ID" value="GAA4424931.1"/>
    <property type="molecule type" value="Genomic_DNA"/>
</dbReference>
<evidence type="ECO:0000313" key="3">
    <source>
        <dbReference type="Proteomes" id="UP001500622"/>
    </source>
</evidence>
<comment type="caution">
    <text evidence="2">The sequence shown here is derived from an EMBL/GenBank/DDBJ whole genome shotgun (WGS) entry which is preliminary data.</text>
</comment>